<comment type="caution">
    <text evidence="1">The sequence shown here is derived from an EMBL/GenBank/DDBJ whole genome shotgun (WGS) entry which is preliminary data.</text>
</comment>
<organism evidence="1 2">
    <name type="scientific">Dictyobacter kobayashii</name>
    <dbReference type="NCBI Taxonomy" id="2014872"/>
    <lineage>
        <taxon>Bacteria</taxon>
        <taxon>Bacillati</taxon>
        <taxon>Chloroflexota</taxon>
        <taxon>Ktedonobacteria</taxon>
        <taxon>Ktedonobacterales</taxon>
        <taxon>Dictyobacteraceae</taxon>
        <taxon>Dictyobacter</taxon>
    </lineage>
</organism>
<accession>A0A402AEP0</accession>
<reference evidence="2" key="1">
    <citation type="submission" date="2018-12" db="EMBL/GenBank/DDBJ databases">
        <title>Tengunoibacter tsumagoiensis gen. nov., sp. nov., Dictyobacter kobayashii sp. nov., D. alpinus sp. nov., and D. joshuensis sp. nov. and description of Dictyobacteraceae fam. nov. within the order Ktedonobacterales isolated from Tengu-no-mugimeshi.</title>
        <authorList>
            <person name="Wang C.M."/>
            <person name="Zheng Y."/>
            <person name="Sakai Y."/>
            <person name="Toyoda A."/>
            <person name="Minakuchi Y."/>
            <person name="Abe K."/>
            <person name="Yokota A."/>
            <person name="Yabe S."/>
        </authorList>
    </citation>
    <scope>NUCLEOTIDE SEQUENCE [LARGE SCALE GENOMIC DNA]</scope>
    <source>
        <strain evidence="2">Uno11</strain>
    </source>
</reference>
<proteinExistence type="predicted"/>
<dbReference type="AlphaFoldDB" id="A0A402AEP0"/>
<protein>
    <submittedName>
        <fullName evidence="1">Uncharacterized protein</fullName>
    </submittedName>
</protein>
<evidence type="ECO:0000313" key="1">
    <source>
        <dbReference type="EMBL" id="GCE17561.1"/>
    </source>
</evidence>
<evidence type="ECO:0000313" key="2">
    <source>
        <dbReference type="Proteomes" id="UP000287188"/>
    </source>
</evidence>
<keyword evidence="2" id="KW-1185">Reference proteome</keyword>
<name>A0A402AEP0_9CHLR</name>
<gene>
    <name evidence="1" type="ORF">KDK_13610</name>
</gene>
<dbReference type="EMBL" id="BIFS01000001">
    <property type="protein sequence ID" value="GCE17561.1"/>
    <property type="molecule type" value="Genomic_DNA"/>
</dbReference>
<dbReference type="Proteomes" id="UP000287188">
    <property type="component" value="Unassembled WGS sequence"/>
</dbReference>
<sequence>MDHSPPKQLTDIASWITRLERQATELLSSANLDDLNSKECINLSLKMLGHIQRLLVLNQQLTTTTTTDNGTNLLIATLTRQMRGEPDPSDPTPNLP</sequence>
<dbReference type="RefSeq" id="WP_126549224.1">
    <property type="nucleotide sequence ID" value="NZ_BIFS01000001.1"/>
</dbReference>